<dbReference type="GO" id="GO:0008878">
    <property type="term" value="F:glucose-1-phosphate adenylyltransferase activity"/>
    <property type="evidence" value="ECO:0007669"/>
    <property type="project" value="UniProtKB-EC"/>
</dbReference>
<dbReference type="InterPro" id="IPR011004">
    <property type="entry name" value="Trimer_LpxA-like_sf"/>
</dbReference>
<dbReference type="RefSeq" id="WP_283713815.1">
    <property type="nucleotide sequence ID" value="NZ_JASJEW010000007.1"/>
</dbReference>
<dbReference type="NCBIfam" id="TIGR02092">
    <property type="entry name" value="glgD"/>
    <property type="match status" value="1"/>
</dbReference>
<accession>A0ABT6ZJ50</accession>
<dbReference type="InterPro" id="IPR005835">
    <property type="entry name" value="NTP_transferase_dom"/>
</dbReference>
<evidence type="ECO:0000256" key="1">
    <source>
        <dbReference type="ARBA" id="ARBA00010443"/>
    </source>
</evidence>
<dbReference type="PANTHER" id="PTHR43523">
    <property type="entry name" value="GLUCOSE-1-PHOSPHATE ADENYLYLTRANSFERASE-RELATED"/>
    <property type="match status" value="1"/>
</dbReference>
<evidence type="ECO:0000259" key="4">
    <source>
        <dbReference type="Pfam" id="PF24894"/>
    </source>
</evidence>
<dbReference type="InterPro" id="IPR011831">
    <property type="entry name" value="ADP-Glc_PPase"/>
</dbReference>
<dbReference type="Pfam" id="PF24894">
    <property type="entry name" value="Hexapep_GlmU"/>
    <property type="match status" value="1"/>
</dbReference>
<dbReference type="InterPro" id="IPR011832">
    <property type="entry name" value="GlgDAde_trans"/>
</dbReference>
<dbReference type="EMBL" id="JASJEX010000002">
    <property type="protein sequence ID" value="MDJ1129081.1"/>
    <property type="molecule type" value="Genomic_DNA"/>
</dbReference>
<dbReference type="CDD" id="cd04651">
    <property type="entry name" value="LbH_G1P_AT_C"/>
    <property type="match status" value="1"/>
</dbReference>
<evidence type="ECO:0000256" key="2">
    <source>
        <dbReference type="ARBA" id="ARBA00023056"/>
    </source>
</evidence>
<gene>
    <name evidence="5" type="primary">glgD</name>
    <name evidence="5" type="ORF">QJ043_03140</name>
</gene>
<reference evidence="5" key="1">
    <citation type="submission" date="2023-05" db="EMBL/GenBank/DDBJ databases">
        <title>[olsenella] sp. nov., isolated from a pig farm feces dump.</title>
        <authorList>
            <person name="Chang Y.-H."/>
        </authorList>
    </citation>
    <scope>NUCLEOTIDE SEQUENCE</scope>
    <source>
        <strain evidence="5">YH-ols2217</strain>
    </source>
</reference>
<comment type="similarity">
    <text evidence="1">Belongs to the bacterial/plant glucose-1-phosphate adenylyltransferase family.</text>
</comment>
<feature type="domain" description="Glucose-1-phosphate adenylyltransferase/Bifunctional protein GlmU-like C-terminal hexapeptide" evidence="4">
    <location>
        <begin position="282"/>
        <end position="349"/>
    </location>
</feature>
<dbReference type="SUPFAM" id="SSF51161">
    <property type="entry name" value="Trimeric LpxA-like enzymes"/>
    <property type="match status" value="1"/>
</dbReference>
<dbReference type="SUPFAM" id="SSF53448">
    <property type="entry name" value="Nucleotide-diphospho-sugar transferases"/>
    <property type="match status" value="1"/>
</dbReference>
<proteinExistence type="inferred from homology"/>
<feature type="domain" description="Nucleotidyl transferase" evidence="3">
    <location>
        <begin position="20"/>
        <end position="155"/>
    </location>
</feature>
<dbReference type="PANTHER" id="PTHR43523:SF6">
    <property type="entry name" value="GLYCOGEN BIOSYNTHESIS PROTEIN GLGD"/>
    <property type="match status" value="1"/>
</dbReference>
<evidence type="ECO:0000259" key="3">
    <source>
        <dbReference type="Pfam" id="PF00483"/>
    </source>
</evidence>
<keyword evidence="5" id="KW-0548">Nucleotidyltransferase</keyword>
<organism evidence="5 6">
    <name type="scientific">Kribbibacterium absianum</name>
    <dbReference type="NCBI Taxonomy" id="3044210"/>
    <lineage>
        <taxon>Bacteria</taxon>
        <taxon>Bacillati</taxon>
        <taxon>Actinomycetota</taxon>
        <taxon>Coriobacteriia</taxon>
        <taxon>Coriobacteriales</taxon>
        <taxon>Kribbibacteriaceae</taxon>
        <taxon>Kribbibacterium</taxon>
    </lineage>
</organism>
<dbReference type="Gene3D" id="2.160.10.10">
    <property type="entry name" value="Hexapeptide repeat proteins"/>
    <property type="match status" value="1"/>
</dbReference>
<keyword evidence="5" id="KW-0808">Transferase</keyword>
<dbReference type="EC" id="2.7.7.27" evidence="5"/>
<protein>
    <submittedName>
        <fullName evidence="5">Glucose-1-phosphate adenylyltransferase subunit GlgD</fullName>
        <ecNumber evidence="5">2.7.7.27</ecNumber>
    </submittedName>
</protein>
<dbReference type="InterPro" id="IPR029044">
    <property type="entry name" value="Nucleotide-diphossugar_trans"/>
</dbReference>
<dbReference type="Gene3D" id="3.90.550.10">
    <property type="entry name" value="Spore Coat Polysaccharide Biosynthesis Protein SpsA, Chain A"/>
    <property type="match status" value="1"/>
</dbReference>
<dbReference type="Pfam" id="PF00483">
    <property type="entry name" value="NTP_transferase"/>
    <property type="match status" value="1"/>
</dbReference>
<keyword evidence="6" id="KW-1185">Reference proteome</keyword>
<evidence type="ECO:0000313" key="6">
    <source>
        <dbReference type="Proteomes" id="UP001431693"/>
    </source>
</evidence>
<evidence type="ECO:0000313" key="5">
    <source>
        <dbReference type="EMBL" id="MDJ1129081.1"/>
    </source>
</evidence>
<keyword evidence="2" id="KW-0320">Glycogen biosynthesis</keyword>
<sequence>MDRAIGLITTNYSTKNPSVLTAARPPAALPVAGRYRMVDFVLSNMVNAGLRTVGMILPSNYRALLDHLESGKDWSLDRKHGGLFMLPGTAYGTTRSGARFLIRDMVQNKVFLDKETTRPYVIVSAANIIYNMDYQALVDEHAKSGADITVVTHKAEETNISLMGFRTDNGRVVGVHNGVEYGDTEFLDCFVVSIDILKQLLSWYQSIDYLDLFEAMVPDLDRVNVQTYDFDGPTLAVFSSKCFYKNSMKLLDPEMDDQIFQEERPVYTKAHDNPPAKYEPGCKVVNSMVAAGTRIAGCVENSIIGRDVIVEAGATVRDAIVMQSCVIESGAKVESAIVDRDNVIPARTELRGTRENILIKGKGRD</sequence>
<dbReference type="InterPro" id="IPR056818">
    <property type="entry name" value="GlmU/GlgC-like_hexapep"/>
</dbReference>
<name>A0ABT6ZJ50_9ACTN</name>
<dbReference type="Proteomes" id="UP001431693">
    <property type="component" value="Unassembled WGS sequence"/>
</dbReference>
<comment type="caution">
    <text evidence="5">The sequence shown here is derived from an EMBL/GenBank/DDBJ whole genome shotgun (WGS) entry which is preliminary data.</text>
</comment>